<evidence type="ECO:0008006" key="14">
    <source>
        <dbReference type="Google" id="ProtNLM"/>
    </source>
</evidence>
<feature type="binding site" evidence="10">
    <location>
        <position position="273"/>
    </location>
    <ligand>
        <name>Mn(2+)</name>
        <dbReference type="ChEBI" id="CHEBI:29035"/>
    </ligand>
</feature>
<keyword evidence="5 11" id="KW-1133">Transmembrane helix</keyword>
<name>A0A9D4VQ51_PEA</name>
<evidence type="ECO:0000256" key="2">
    <source>
        <dbReference type="ARBA" id="ARBA00022676"/>
    </source>
</evidence>
<feature type="binding site" evidence="9">
    <location>
        <position position="113"/>
    </location>
    <ligand>
        <name>UDP-alpha-D-glucose</name>
        <dbReference type="ChEBI" id="CHEBI:58885"/>
    </ligand>
</feature>
<feature type="active site" evidence="8">
    <location>
        <position position="489"/>
    </location>
</feature>
<gene>
    <name evidence="12" type="ORF">KIW84_073020</name>
</gene>
<dbReference type="Proteomes" id="UP001058974">
    <property type="component" value="Chromosome 7"/>
</dbReference>
<dbReference type="PANTHER" id="PTHR13301">
    <property type="entry name" value="X-BOX TRANSCRIPTION FACTOR-RELATED"/>
    <property type="match status" value="1"/>
</dbReference>
<keyword evidence="7" id="KW-0961">Cell wall biogenesis/degradation</keyword>
<dbReference type="GO" id="GO:0030244">
    <property type="term" value="P:cellulose biosynthetic process"/>
    <property type="evidence" value="ECO:0007669"/>
    <property type="project" value="InterPro"/>
</dbReference>
<evidence type="ECO:0000256" key="11">
    <source>
        <dbReference type="SAM" id="Phobius"/>
    </source>
</evidence>
<evidence type="ECO:0000256" key="7">
    <source>
        <dbReference type="ARBA" id="ARBA00023316"/>
    </source>
</evidence>
<feature type="transmembrane region" description="Helical" evidence="11">
    <location>
        <begin position="56"/>
        <end position="76"/>
    </location>
</feature>
<evidence type="ECO:0000256" key="4">
    <source>
        <dbReference type="ARBA" id="ARBA00022692"/>
    </source>
</evidence>
<keyword evidence="13" id="KW-1185">Reference proteome</keyword>
<dbReference type="EMBL" id="JAMSHJ010000007">
    <property type="protein sequence ID" value="KAI5386710.1"/>
    <property type="molecule type" value="Genomic_DNA"/>
</dbReference>
<feature type="active site" evidence="8">
    <location>
        <position position="143"/>
    </location>
</feature>
<feature type="transmembrane region" description="Helical" evidence="11">
    <location>
        <begin position="600"/>
        <end position="620"/>
    </location>
</feature>
<feature type="binding site" evidence="9">
    <location>
        <position position="143"/>
    </location>
    <ligand>
        <name>UDP-alpha-D-glucose</name>
        <dbReference type="ChEBI" id="CHEBI:58885"/>
    </ligand>
</feature>
<evidence type="ECO:0000256" key="8">
    <source>
        <dbReference type="PIRSR" id="PIRSR605150-1"/>
    </source>
</evidence>
<dbReference type="InterPro" id="IPR029044">
    <property type="entry name" value="Nucleotide-diphossugar_trans"/>
</dbReference>
<dbReference type="Gramene" id="Psat07G0302000-T1">
    <property type="protein sequence ID" value="KAI5386710.1"/>
    <property type="gene ID" value="KIW84_073020"/>
</dbReference>
<dbReference type="Pfam" id="PF03552">
    <property type="entry name" value="Cellulose_synt"/>
    <property type="match status" value="3"/>
</dbReference>
<keyword evidence="3" id="KW-0808">Transferase</keyword>
<dbReference type="GO" id="GO:0016760">
    <property type="term" value="F:cellulose synthase (UDP-forming) activity"/>
    <property type="evidence" value="ECO:0007669"/>
    <property type="project" value="InterPro"/>
</dbReference>
<keyword evidence="2" id="KW-0328">Glycosyltransferase</keyword>
<evidence type="ECO:0000256" key="6">
    <source>
        <dbReference type="ARBA" id="ARBA00023136"/>
    </source>
</evidence>
<evidence type="ECO:0000313" key="12">
    <source>
        <dbReference type="EMBL" id="KAI5386710.1"/>
    </source>
</evidence>
<keyword evidence="4 11" id="KW-0812">Transmembrane</keyword>
<reference evidence="12 13" key="1">
    <citation type="journal article" date="2022" name="Nat. Genet.">
        <title>Improved pea reference genome and pan-genome highlight genomic features and evolutionary characteristics.</title>
        <authorList>
            <person name="Yang T."/>
            <person name="Liu R."/>
            <person name="Luo Y."/>
            <person name="Hu S."/>
            <person name="Wang D."/>
            <person name="Wang C."/>
            <person name="Pandey M.K."/>
            <person name="Ge S."/>
            <person name="Xu Q."/>
            <person name="Li N."/>
            <person name="Li G."/>
            <person name="Huang Y."/>
            <person name="Saxena R.K."/>
            <person name="Ji Y."/>
            <person name="Li M."/>
            <person name="Yan X."/>
            <person name="He Y."/>
            <person name="Liu Y."/>
            <person name="Wang X."/>
            <person name="Xiang C."/>
            <person name="Varshney R.K."/>
            <person name="Ding H."/>
            <person name="Gao S."/>
            <person name="Zong X."/>
        </authorList>
    </citation>
    <scope>NUCLEOTIDE SEQUENCE [LARGE SCALE GENOMIC DNA]</scope>
    <source>
        <strain evidence="12 13">cv. Zhongwan 6</strain>
    </source>
</reference>
<evidence type="ECO:0000256" key="1">
    <source>
        <dbReference type="ARBA" id="ARBA00004127"/>
    </source>
</evidence>
<dbReference type="SUPFAM" id="SSF53448">
    <property type="entry name" value="Nucleotide-diphospho-sugar transferases"/>
    <property type="match status" value="1"/>
</dbReference>
<dbReference type="GO" id="GO:0016020">
    <property type="term" value="C:membrane"/>
    <property type="evidence" value="ECO:0007669"/>
    <property type="project" value="InterPro"/>
</dbReference>
<feature type="transmembrane region" description="Helical" evidence="11">
    <location>
        <begin position="755"/>
        <end position="773"/>
    </location>
</feature>
<comment type="caution">
    <text evidence="12">The sequence shown here is derived from an EMBL/GenBank/DDBJ whole genome shotgun (WGS) entry which is preliminary data.</text>
</comment>
<evidence type="ECO:0000256" key="9">
    <source>
        <dbReference type="PIRSR" id="PIRSR605150-2"/>
    </source>
</evidence>
<accession>A0A9D4VQ51</accession>
<protein>
    <recommendedName>
        <fullName evidence="14">Cellulose synthase-like protein G2</fullName>
    </recommendedName>
</protein>
<dbReference type="Gene3D" id="3.90.550.10">
    <property type="entry name" value="Spore Coat Polysaccharide Biosynthesis Protein SpsA, Chain A"/>
    <property type="match status" value="2"/>
</dbReference>
<feature type="binding site" evidence="10">
    <location>
        <position position="333"/>
    </location>
    <ligand>
        <name>Mn(2+)</name>
        <dbReference type="ChEBI" id="CHEBI:29035"/>
    </ligand>
</feature>
<dbReference type="InterPro" id="IPR005150">
    <property type="entry name" value="Cellulose_synth"/>
</dbReference>
<dbReference type="GO" id="GO:0071555">
    <property type="term" value="P:cell wall organization"/>
    <property type="evidence" value="ECO:0007669"/>
    <property type="project" value="UniProtKB-KW"/>
</dbReference>
<sequence>MEASQGTLPLNTCHVQKPLLIINRLHMLLHSTALGFLFYYRVRFLFQNPENRGSHLLPWLLVFASEIILSFIWFLGQAYRWRPVSRCVFPERLPGDDKLPAVDVFICTADPIKEPTIEVMNTVLSSMALDYPQEKLHVYLSDDGCSPITLYGMRKAFEFARWWLPFCRRYRIKNRCPKAYFSSVEIDDSDFVRSSLYMEDKQKIKGKYEAFKEDIQTFIKDKAFSKDSITVGDHSPVIEVMQENIIDDVDNVKMPLLVYVSRERKPFSPHHFKAGALNALVCCTTIHLSSKSYIQNLLYKLSKYNDSTTPFIKIFQLRVSAVMSNSPYILVLDCDMFCNDATSARYAMCFHLDPKISSTLAFVQFPQKFHNISKNDIYDSQLRSLFTLQWQGMDGLKGPVLSGTGFYMKRVSLYGNHANEGRTHMLPLQEYFGSSNEFINSLTQNDTSVFSSGQNTLLEEPHLLVSCRYEIGTKWGQDVGFLYDSVVEDFLTGFILHCNGWTSVFCEPSRPQFLGTATTNLNDVLIQGTRWYSGLFENGISKFCPLIYGSLRMPLLQSLCFAELTYFPLYCLPLWCFATIPQLCLLNGIPLYPKVTDPYFIIFLFIFVSSLSKHLLEVFLTGGTLQKWINEQRIWMMKSTTCHLYGCLDALLKKIGIREASFLPTNKAEDDEQTLLYQIDKYNFRASNIFIVPMLALLTINICCLVVGVYRVILVGDWGKMLIQNVLAGFIITVNYPVIEGAVIRKDKGRISQSVAIHAILATMFLLAFYKLVLVNV</sequence>
<feature type="transmembrane region" description="Helical" evidence="11">
    <location>
        <begin position="689"/>
        <end position="710"/>
    </location>
</feature>
<evidence type="ECO:0000256" key="3">
    <source>
        <dbReference type="ARBA" id="ARBA00022679"/>
    </source>
</evidence>
<evidence type="ECO:0000256" key="5">
    <source>
        <dbReference type="ARBA" id="ARBA00022989"/>
    </source>
</evidence>
<feature type="transmembrane region" description="Helical" evidence="11">
    <location>
        <begin position="722"/>
        <end position="743"/>
    </location>
</feature>
<comment type="subcellular location">
    <subcellularLocation>
        <location evidence="1">Endomembrane system</location>
        <topology evidence="1">Multi-pass membrane protein</topology>
    </subcellularLocation>
</comment>
<feature type="transmembrane region" description="Helical" evidence="11">
    <location>
        <begin position="21"/>
        <end position="40"/>
    </location>
</feature>
<dbReference type="AlphaFoldDB" id="A0A9D4VQ51"/>
<evidence type="ECO:0000256" key="10">
    <source>
        <dbReference type="PIRSR" id="PIRSR605150-3"/>
    </source>
</evidence>
<evidence type="ECO:0000313" key="13">
    <source>
        <dbReference type="Proteomes" id="UP001058974"/>
    </source>
</evidence>
<feature type="binding site" evidence="9">
    <location>
        <position position="114"/>
    </location>
    <ligand>
        <name>UDP-alpha-D-glucose</name>
        <dbReference type="ChEBI" id="CHEBI:58885"/>
    </ligand>
</feature>
<keyword evidence="6 11" id="KW-0472">Membrane</keyword>
<dbReference type="FunFam" id="3.90.550.10:FF:000194">
    <property type="entry name" value="Cellulose synthase-like protein G2 isoform A"/>
    <property type="match status" value="1"/>
</dbReference>
<feature type="transmembrane region" description="Helical" evidence="11">
    <location>
        <begin position="559"/>
        <end position="580"/>
    </location>
</feature>
<dbReference type="GO" id="GO:0012505">
    <property type="term" value="C:endomembrane system"/>
    <property type="evidence" value="ECO:0007669"/>
    <property type="project" value="UniProtKB-SubCell"/>
</dbReference>
<organism evidence="12 13">
    <name type="scientific">Pisum sativum</name>
    <name type="common">Garden pea</name>
    <name type="synonym">Lathyrus oleraceus</name>
    <dbReference type="NCBI Taxonomy" id="3888"/>
    <lineage>
        <taxon>Eukaryota</taxon>
        <taxon>Viridiplantae</taxon>
        <taxon>Streptophyta</taxon>
        <taxon>Embryophyta</taxon>
        <taxon>Tracheophyta</taxon>
        <taxon>Spermatophyta</taxon>
        <taxon>Magnoliopsida</taxon>
        <taxon>eudicotyledons</taxon>
        <taxon>Gunneridae</taxon>
        <taxon>Pentapetalae</taxon>
        <taxon>rosids</taxon>
        <taxon>fabids</taxon>
        <taxon>Fabales</taxon>
        <taxon>Fabaceae</taxon>
        <taxon>Papilionoideae</taxon>
        <taxon>50 kb inversion clade</taxon>
        <taxon>NPAAA clade</taxon>
        <taxon>Hologalegina</taxon>
        <taxon>IRL clade</taxon>
        <taxon>Fabeae</taxon>
        <taxon>Lathyrus</taxon>
    </lineage>
</organism>
<proteinExistence type="predicted"/>